<evidence type="ECO:0000313" key="2">
    <source>
        <dbReference type="Proteomes" id="UP000805704"/>
    </source>
</evidence>
<organism evidence="1 2">
    <name type="scientific">Nibea albiflora</name>
    <name type="common">Yellow drum</name>
    <name type="synonym">Corvina albiflora</name>
    <dbReference type="NCBI Taxonomy" id="240163"/>
    <lineage>
        <taxon>Eukaryota</taxon>
        <taxon>Metazoa</taxon>
        <taxon>Chordata</taxon>
        <taxon>Craniata</taxon>
        <taxon>Vertebrata</taxon>
        <taxon>Euteleostomi</taxon>
        <taxon>Actinopterygii</taxon>
        <taxon>Neopterygii</taxon>
        <taxon>Teleostei</taxon>
        <taxon>Neoteleostei</taxon>
        <taxon>Acanthomorphata</taxon>
        <taxon>Eupercaria</taxon>
        <taxon>Sciaenidae</taxon>
        <taxon>Nibea</taxon>
    </lineage>
</organism>
<dbReference type="EMBL" id="CM024796">
    <property type="protein sequence ID" value="KAG8000583.1"/>
    <property type="molecule type" value="Genomic_DNA"/>
</dbReference>
<accession>A0ACB7EG07</accession>
<keyword evidence="2" id="KW-1185">Reference proteome</keyword>
<dbReference type="Proteomes" id="UP000805704">
    <property type="component" value="Chromosome 8"/>
</dbReference>
<protein>
    <submittedName>
        <fullName evidence="1">Uncharacterized protein</fullName>
    </submittedName>
</protein>
<sequence length="228" mass="25592">MSNWTNPNLCFSTVGERCETVSSILHGSVLLPCSCPERRVDEPFFWQMESKQKSMFTYSNGNSTFKPGYKGRGEIFLHEHGNNCSLLLTNVTAEDQGQYRCSFKSQGVHNTIFVNLTVSVNYHVCQNFTACHVKGLYRDAEIEWNLDGRPLTSSPTTNITPDDSTGLYHFTSKLITSFNETSRLTCTVKAKGVSATIIDDCILVKGVCQYDEEKLATVTAEQERRTPM</sequence>
<comment type="caution">
    <text evidence="1">The sequence shown here is derived from an EMBL/GenBank/DDBJ whole genome shotgun (WGS) entry which is preliminary data.</text>
</comment>
<gene>
    <name evidence="1" type="ORF">GBF38_016997</name>
</gene>
<proteinExistence type="predicted"/>
<name>A0ACB7EG07_NIBAL</name>
<evidence type="ECO:0000313" key="1">
    <source>
        <dbReference type="EMBL" id="KAG8000583.1"/>
    </source>
</evidence>
<reference evidence="1" key="1">
    <citation type="submission" date="2020-04" db="EMBL/GenBank/DDBJ databases">
        <title>A chromosome-scale assembly and high-density genetic map of the yellow drum (Nibea albiflora) genome.</title>
        <authorList>
            <person name="Xu D."/>
            <person name="Zhang W."/>
            <person name="Chen R."/>
            <person name="Tan P."/>
            <person name="Wang L."/>
            <person name="Song H."/>
            <person name="Tian L."/>
            <person name="Zhu Q."/>
            <person name="Wang B."/>
        </authorList>
    </citation>
    <scope>NUCLEOTIDE SEQUENCE</scope>
    <source>
        <strain evidence="1">ZJHYS-2018</strain>
    </source>
</reference>